<dbReference type="OrthoDB" id="9797653at2"/>
<dbReference type="PATRIC" id="fig|1678637.3.peg.4329"/>
<dbReference type="Gene3D" id="3.40.50.10540">
    <property type="entry name" value="Crotonobetainyl-coa:carnitine coa-transferase, domain 1"/>
    <property type="match status" value="2"/>
</dbReference>
<keyword evidence="2" id="KW-1185">Reference proteome</keyword>
<dbReference type="PANTHER" id="PTHR48228:SF7">
    <property type="entry name" value="FATTY ACYL-COA TRANSFERASE RV3272-RELATED"/>
    <property type="match status" value="1"/>
</dbReference>
<proteinExistence type="predicted"/>
<name>A0A0K9XBK0_9ACTN</name>
<evidence type="ECO:0008006" key="3">
    <source>
        <dbReference type="Google" id="ProtNLM"/>
    </source>
</evidence>
<evidence type="ECO:0000313" key="2">
    <source>
        <dbReference type="Proteomes" id="UP000037288"/>
    </source>
</evidence>
<dbReference type="InterPro" id="IPR050509">
    <property type="entry name" value="CoA-transferase_III"/>
</dbReference>
<protein>
    <recommendedName>
        <fullName evidence="3">Acyl-CoA transferase</fullName>
    </recommendedName>
</protein>
<organism evidence="1 2">
    <name type="scientific">Streptomyces caatingaensis</name>
    <dbReference type="NCBI Taxonomy" id="1678637"/>
    <lineage>
        <taxon>Bacteria</taxon>
        <taxon>Bacillati</taxon>
        <taxon>Actinomycetota</taxon>
        <taxon>Actinomycetes</taxon>
        <taxon>Kitasatosporales</taxon>
        <taxon>Streptomycetaceae</taxon>
        <taxon>Streptomyces</taxon>
    </lineage>
</organism>
<dbReference type="Pfam" id="PF02515">
    <property type="entry name" value="CoA_transf_3"/>
    <property type="match status" value="2"/>
</dbReference>
<gene>
    <name evidence="1" type="ORF">AC230_20225</name>
</gene>
<dbReference type="Gene3D" id="3.30.1540.10">
    <property type="entry name" value="formyl-coa transferase, domain 3"/>
    <property type="match status" value="2"/>
</dbReference>
<dbReference type="STRING" id="1678637.AC230_20225"/>
<dbReference type="EMBL" id="LFXA01000013">
    <property type="protein sequence ID" value="KNB50780.1"/>
    <property type="molecule type" value="Genomic_DNA"/>
</dbReference>
<sequence>MAKDACSGTGPVSGPLDGCTVLYAGRSRALDVALRHLSCLGARAQARPGGGDAPATLEVVLPGGSVPEVGCRVDWSCGAAPGGPDDETSVQAATGVMAVHGRRVGGPVRLPLDYASACAGVLAVQGVLAALVARERGGQVRRVGTSVVHAALLAVSQYLAAATGDEEEVLPPDDPAAGPPFRSRDGVWFEAETLDAGPWRAFWSALGVPPADVSRGWRPFMLRFSKAVSPLPRSLAAAVAARDFADLAATAEATGVSLCRIRTLAERRLDPGLFTDGAVAGPWRITPYAVSPAGTGTAAGGRPPSVERPLEGLTVVEAGRRVQAPLAAHVLHLLGAEVIRVEPPDGDPLRGMPPMAGDCSARFLALNKGKGVLHADLKAVEGRAAVVDLLRGADAFLHNWAPGKAAVFGLDSDALSAVNPRLVFAHASGWGDALGPRPPLGTDFMAQAHSGLAHTMGGEAAPRPSLMTLIDVLGGLVAAEGMLAGLLLRERTGRGARVDSSLLSATTVLQYAALEGGPRHGRSGCAKPAVPDLTGPWRTADGRLAVSAASHTAVGRLCRALGLDPGLPADALGAAVAARLLERSARSWAGTLAAAGVTATEVVTDVRDLERSAVARPALTRAECVFVTAPWRFEA</sequence>
<dbReference type="SUPFAM" id="SSF89796">
    <property type="entry name" value="CoA-transferase family III (CaiB/BaiF)"/>
    <property type="match status" value="2"/>
</dbReference>
<dbReference type="GO" id="GO:0003824">
    <property type="term" value="F:catalytic activity"/>
    <property type="evidence" value="ECO:0007669"/>
    <property type="project" value="InterPro"/>
</dbReference>
<accession>A0A0K9XBK0</accession>
<evidence type="ECO:0000313" key="1">
    <source>
        <dbReference type="EMBL" id="KNB50780.1"/>
    </source>
</evidence>
<reference evidence="2" key="1">
    <citation type="submission" date="2015-07" db="EMBL/GenBank/DDBJ databases">
        <title>Draft genome sequence of Streptomyces sp. CMAA 1322, a bacterium isolated from Caatinga biome, from dry forest semiarid of Brazil.</title>
        <authorList>
            <person name="Santos S.N."/>
            <person name="Gacesa R."/>
            <person name="Taketani R.G."/>
            <person name="Long P.F."/>
            <person name="Melo I.S."/>
        </authorList>
    </citation>
    <scope>NUCLEOTIDE SEQUENCE [LARGE SCALE GENOMIC DNA]</scope>
    <source>
        <strain evidence="2">CMAA 1322</strain>
    </source>
</reference>
<dbReference type="InterPro" id="IPR003673">
    <property type="entry name" value="CoA-Trfase_fam_III"/>
</dbReference>
<dbReference type="InterPro" id="IPR044855">
    <property type="entry name" value="CoA-Trfase_III_dom3_sf"/>
</dbReference>
<dbReference type="InterPro" id="IPR023606">
    <property type="entry name" value="CoA-Trfase_III_dom_1_sf"/>
</dbReference>
<comment type="caution">
    <text evidence="1">The sequence shown here is derived from an EMBL/GenBank/DDBJ whole genome shotgun (WGS) entry which is preliminary data.</text>
</comment>
<dbReference type="AlphaFoldDB" id="A0A0K9XBK0"/>
<dbReference type="PANTHER" id="PTHR48228">
    <property type="entry name" value="SUCCINYL-COA--D-CITRAMALATE COA-TRANSFERASE"/>
    <property type="match status" value="1"/>
</dbReference>
<dbReference type="Proteomes" id="UP000037288">
    <property type="component" value="Unassembled WGS sequence"/>
</dbReference>